<sequence length="89" mass="10230">MRGERAERYGYSVRGVHAERYGYLVRGDHAEHYGYSVRGERAERYGYSVRGGQAERLVTWCEADRLSDWLLGARRSCRAPWSLGTSRTG</sequence>
<dbReference type="Proteomes" id="UP001355653">
    <property type="component" value="Unassembled WGS sequence"/>
</dbReference>
<comment type="caution">
    <text evidence="1">The sequence shown here is derived from an EMBL/GenBank/DDBJ whole genome shotgun (WGS) entry which is preliminary data.</text>
</comment>
<organism evidence="1 2">
    <name type="scientific">Paenibacillus chondroitinus</name>
    <dbReference type="NCBI Taxonomy" id="59842"/>
    <lineage>
        <taxon>Bacteria</taxon>
        <taxon>Bacillati</taxon>
        <taxon>Bacillota</taxon>
        <taxon>Bacilli</taxon>
        <taxon>Bacillales</taxon>
        <taxon>Paenibacillaceae</taxon>
        <taxon>Paenibacillus</taxon>
    </lineage>
</organism>
<keyword evidence="2" id="KW-1185">Reference proteome</keyword>
<protein>
    <submittedName>
        <fullName evidence="1">Uncharacterized protein</fullName>
    </submittedName>
</protein>
<proteinExistence type="predicted"/>
<accession>A0ABU6D5J8</accession>
<evidence type="ECO:0000313" key="1">
    <source>
        <dbReference type="EMBL" id="MEB4793020.1"/>
    </source>
</evidence>
<evidence type="ECO:0000313" key="2">
    <source>
        <dbReference type="Proteomes" id="UP001355653"/>
    </source>
</evidence>
<gene>
    <name evidence="1" type="ORF">P5G65_03875</name>
</gene>
<dbReference type="EMBL" id="JAROBY010000007">
    <property type="protein sequence ID" value="MEB4793020.1"/>
    <property type="molecule type" value="Genomic_DNA"/>
</dbReference>
<dbReference type="RefSeq" id="WP_127454736.1">
    <property type="nucleotide sequence ID" value="NZ_JAROBY010000007.1"/>
</dbReference>
<reference evidence="1 2" key="1">
    <citation type="submission" date="2023-03" db="EMBL/GenBank/DDBJ databases">
        <title>Bacillus Genome Sequencing.</title>
        <authorList>
            <person name="Dunlap C."/>
        </authorList>
    </citation>
    <scope>NUCLEOTIDE SEQUENCE [LARGE SCALE GENOMIC DNA]</scope>
    <source>
        <strain evidence="1 2">NRS-1351</strain>
    </source>
</reference>
<name>A0ABU6D5J8_9BACL</name>